<reference evidence="3" key="1">
    <citation type="submission" date="2016-10" db="EMBL/GenBank/DDBJ databases">
        <authorList>
            <person name="Varghese N."/>
            <person name="Submissions S."/>
        </authorList>
    </citation>
    <scope>NUCLEOTIDE SEQUENCE [LARGE SCALE GENOMIC DNA]</scope>
    <source>
        <strain evidence="3">CGMCC 1.6763</strain>
    </source>
</reference>
<evidence type="ECO:0000313" key="2">
    <source>
        <dbReference type="EMBL" id="SEJ82314.1"/>
    </source>
</evidence>
<protein>
    <submittedName>
        <fullName evidence="2">Uncharacterized protein</fullName>
    </submittedName>
</protein>
<organism evidence="2 3">
    <name type="scientific">Bhargavaea ginsengi</name>
    <dbReference type="NCBI Taxonomy" id="426757"/>
    <lineage>
        <taxon>Bacteria</taxon>
        <taxon>Bacillati</taxon>
        <taxon>Bacillota</taxon>
        <taxon>Bacilli</taxon>
        <taxon>Bacillales</taxon>
        <taxon>Caryophanaceae</taxon>
        <taxon>Bhargavaea</taxon>
    </lineage>
</organism>
<name>A0A1H7BZ64_9BACL</name>
<keyword evidence="1" id="KW-1133">Transmembrane helix</keyword>
<feature type="transmembrane region" description="Helical" evidence="1">
    <location>
        <begin position="32"/>
        <end position="49"/>
    </location>
</feature>
<dbReference type="AlphaFoldDB" id="A0A1H7BZ64"/>
<keyword evidence="1" id="KW-0812">Transmembrane</keyword>
<proteinExistence type="predicted"/>
<dbReference type="EMBL" id="FNZF01000008">
    <property type="protein sequence ID" value="SEJ82314.1"/>
    <property type="molecule type" value="Genomic_DNA"/>
</dbReference>
<accession>A0A1H7BZ64</accession>
<sequence>MCGVLDMNNSKIRSERYKTIKYQEAQDNEWRLLIYRILLVVFLCANIKYDLVDRIGLIPTLALIVLSAVTISKLLTLIFLKFVIK</sequence>
<keyword evidence="3" id="KW-1185">Reference proteome</keyword>
<dbReference type="Proteomes" id="UP000199200">
    <property type="component" value="Unassembled WGS sequence"/>
</dbReference>
<evidence type="ECO:0000313" key="3">
    <source>
        <dbReference type="Proteomes" id="UP000199200"/>
    </source>
</evidence>
<evidence type="ECO:0000256" key="1">
    <source>
        <dbReference type="SAM" id="Phobius"/>
    </source>
</evidence>
<gene>
    <name evidence="2" type="ORF">SAMN04488127_2920</name>
</gene>
<keyword evidence="1" id="KW-0472">Membrane</keyword>
<feature type="transmembrane region" description="Helical" evidence="1">
    <location>
        <begin position="61"/>
        <end position="84"/>
    </location>
</feature>